<sequence>MKSRTAIASLVAATLVGATALTSAAVYAAEASHQTEAAKMNQAASNVADNFLKLSKDGMEAMSDVHKARLAIYNGNTDEAETYINTAQSLAMQAEKDVTTLDKLAKAGNKTTKGGDISRYLPLSAQISVLNDYALNPEDSDHLDKANTALKNGDNKGAVSHASLIDQQVAYTYVAVPYDQLTASLYHAGMNLKNKKAQLANMDLKAIEDSLVADRVSIDGIPDMVVQG</sequence>
<dbReference type="RefSeq" id="WP_190293387.1">
    <property type="nucleotide sequence ID" value="NZ_JABFCZ010000025.1"/>
</dbReference>
<evidence type="ECO:0000313" key="2">
    <source>
        <dbReference type="EMBL" id="MBD1548696.1"/>
    </source>
</evidence>
<name>A0A926P5W2_9HYPH</name>
<accession>A0A926P5W2</accession>
<reference evidence="2" key="1">
    <citation type="submission" date="2020-05" db="EMBL/GenBank/DDBJ databases">
        <title>Identification of trans-AT polyketide cluster in two marine bacteria, producers of a novel glutaramide-containing polyketide sesbanimide D and analogs.</title>
        <authorList>
            <person name="Kacar D."/>
            <person name="Rodriguez P."/>
            <person name="Canedo L."/>
            <person name="Gonzalez E."/>
            <person name="Galan B."/>
            <person name="De La Calle F."/>
            <person name="Garcia J.L."/>
        </authorList>
    </citation>
    <scope>NUCLEOTIDE SEQUENCE</scope>
    <source>
        <strain evidence="2">PHM038</strain>
    </source>
</reference>
<protein>
    <submittedName>
        <fullName evidence="2">YfdX family protein</fullName>
    </submittedName>
</protein>
<dbReference type="InterPro" id="IPR021236">
    <property type="entry name" value="Uncharacterised_YfdX"/>
</dbReference>
<organism evidence="2 3">
    <name type="scientific">Roseibium aggregatum</name>
    <dbReference type="NCBI Taxonomy" id="187304"/>
    <lineage>
        <taxon>Bacteria</taxon>
        <taxon>Pseudomonadati</taxon>
        <taxon>Pseudomonadota</taxon>
        <taxon>Alphaproteobacteria</taxon>
        <taxon>Hyphomicrobiales</taxon>
        <taxon>Stappiaceae</taxon>
        <taxon>Roseibium</taxon>
    </lineage>
</organism>
<evidence type="ECO:0000313" key="3">
    <source>
        <dbReference type="Proteomes" id="UP000598467"/>
    </source>
</evidence>
<dbReference type="AlphaFoldDB" id="A0A926P5W2"/>
<proteinExistence type="predicted"/>
<dbReference type="EMBL" id="JABFCZ010000025">
    <property type="protein sequence ID" value="MBD1548696.1"/>
    <property type="molecule type" value="Genomic_DNA"/>
</dbReference>
<feature type="chain" id="PRO_5037694284" evidence="1">
    <location>
        <begin position="29"/>
        <end position="228"/>
    </location>
</feature>
<dbReference type="Gene3D" id="1.20.120.1940">
    <property type="entry name" value="YfdX protein domain"/>
    <property type="match status" value="1"/>
</dbReference>
<dbReference type="Gene3D" id="6.10.250.2140">
    <property type="match status" value="1"/>
</dbReference>
<comment type="caution">
    <text evidence="2">The sequence shown here is derived from an EMBL/GenBank/DDBJ whole genome shotgun (WGS) entry which is preliminary data.</text>
</comment>
<gene>
    <name evidence="2" type="ORF">HK439_20720</name>
</gene>
<feature type="signal peptide" evidence="1">
    <location>
        <begin position="1"/>
        <end position="28"/>
    </location>
</feature>
<dbReference type="Proteomes" id="UP000598467">
    <property type="component" value="Unassembled WGS sequence"/>
</dbReference>
<evidence type="ECO:0000256" key="1">
    <source>
        <dbReference type="SAM" id="SignalP"/>
    </source>
</evidence>
<dbReference type="Pfam" id="PF10938">
    <property type="entry name" value="YfdX"/>
    <property type="match status" value="1"/>
</dbReference>
<keyword evidence="1" id="KW-0732">Signal</keyword>